<dbReference type="Gene3D" id="3.40.250.10">
    <property type="entry name" value="Rhodanese-like domain"/>
    <property type="match status" value="1"/>
</dbReference>
<proteinExistence type="predicted"/>
<organism evidence="2 3">
    <name type="scientific">Streptomyces buecherae</name>
    <dbReference type="NCBI Taxonomy" id="2763006"/>
    <lineage>
        <taxon>Bacteria</taxon>
        <taxon>Bacillati</taxon>
        <taxon>Actinomycetota</taxon>
        <taxon>Actinomycetes</taxon>
        <taxon>Kitasatosporales</taxon>
        <taxon>Streptomycetaceae</taxon>
        <taxon>Streptomyces</taxon>
    </lineage>
</organism>
<evidence type="ECO:0000313" key="3">
    <source>
        <dbReference type="Proteomes" id="UP000509303"/>
    </source>
</evidence>
<dbReference type="Pfam" id="PF00581">
    <property type="entry name" value="Rhodanese"/>
    <property type="match status" value="1"/>
</dbReference>
<dbReference type="SMART" id="SM00450">
    <property type="entry name" value="RHOD"/>
    <property type="match status" value="1"/>
</dbReference>
<keyword evidence="2" id="KW-0808">Transferase</keyword>
<evidence type="ECO:0000259" key="1">
    <source>
        <dbReference type="PROSITE" id="PS50206"/>
    </source>
</evidence>
<accession>A0A7H8NE66</accession>
<dbReference type="GO" id="GO:0016740">
    <property type="term" value="F:transferase activity"/>
    <property type="evidence" value="ECO:0007669"/>
    <property type="project" value="UniProtKB-KW"/>
</dbReference>
<keyword evidence="3" id="KW-1185">Reference proteome</keyword>
<dbReference type="InterPro" id="IPR036873">
    <property type="entry name" value="Rhodanese-like_dom_sf"/>
</dbReference>
<name>A0A7H8NE66_9ACTN</name>
<reference evidence="2 3" key="1">
    <citation type="submission" date="2020-06" db="EMBL/GenBank/DDBJ databases">
        <title>Genome mining for natural products.</title>
        <authorList>
            <person name="Zhang B."/>
            <person name="Shi J."/>
            <person name="Ge H."/>
        </authorList>
    </citation>
    <scope>NUCLEOTIDE SEQUENCE [LARGE SCALE GENOMIC DNA]</scope>
    <source>
        <strain evidence="2 3">NA00687</strain>
    </source>
</reference>
<dbReference type="AlphaFoldDB" id="A0A7H8NE66"/>
<dbReference type="PROSITE" id="PS50206">
    <property type="entry name" value="RHODANESE_3"/>
    <property type="match status" value="1"/>
</dbReference>
<dbReference type="EMBL" id="CP054929">
    <property type="protein sequence ID" value="QKW52752.1"/>
    <property type="molecule type" value="Genomic_DNA"/>
</dbReference>
<dbReference type="Proteomes" id="UP000509303">
    <property type="component" value="Chromosome"/>
</dbReference>
<sequence>MGVSTRPPTSVDTLLERARAQLHRISPHEAAAAARNGALLVDTRYAALRDRDGLVPGALIVERNELEWRLDPHGDHRLPEVTGHDVRAVVFCNEGYASSLAAVSLHQLGLARATDIVGGFQAWRAAGLPVRHSEQPSVPARTIAG</sequence>
<evidence type="ECO:0000313" key="2">
    <source>
        <dbReference type="EMBL" id="QKW52752.1"/>
    </source>
</evidence>
<gene>
    <name evidence="2" type="ORF">HUT08_28040</name>
</gene>
<feature type="domain" description="Rhodanese" evidence="1">
    <location>
        <begin position="34"/>
        <end position="132"/>
    </location>
</feature>
<dbReference type="InterPro" id="IPR001763">
    <property type="entry name" value="Rhodanese-like_dom"/>
</dbReference>
<dbReference type="SUPFAM" id="SSF52821">
    <property type="entry name" value="Rhodanese/Cell cycle control phosphatase"/>
    <property type="match status" value="1"/>
</dbReference>
<protein>
    <submittedName>
        <fullName evidence="2">Sulfurtransferase</fullName>
    </submittedName>
</protein>